<feature type="compositionally biased region" description="Basic and acidic residues" evidence="2">
    <location>
        <begin position="408"/>
        <end position="419"/>
    </location>
</feature>
<feature type="compositionally biased region" description="Basic and acidic residues" evidence="2">
    <location>
        <begin position="988"/>
        <end position="1000"/>
    </location>
</feature>
<accession>A0A8B8AAU0</accession>
<evidence type="ECO:0000313" key="6">
    <source>
        <dbReference type="RefSeq" id="XP_022288582.1"/>
    </source>
</evidence>
<dbReference type="RefSeq" id="XP_022288582.1">
    <property type="nucleotide sequence ID" value="XM_022432874.1"/>
</dbReference>
<keyword evidence="5" id="KW-1185">Reference proteome</keyword>
<feature type="compositionally biased region" description="Basic and acidic residues" evidence="2">
    <location>
        <begin position="1072"/>
        <end position="1087"/>
    </location>
</feature>
<keyword evidence="1" id="KW-0677">Repeat</keyword>
<protein>
    <submittedName>
        <fullName evidence="6">Uncharacterized protein LOC111100784</fullName>
    </submittedName>
</protein>
<dbReference type="InterPro" id="IPR032171">
    <property type="entry name" value="COR-A"/>
</dbReference>
<keyword evidence="3" id="KW-0472">Membrane</keyword>
<feature type="compositionally biased region" description="Basic and acidic residues" evidence="2">
    <location>
        <begin position="1346"/>
        <end position="1355"/>
    </location>
</feature>
<feature type="compositionally biased region" description="Basic and acidic residues" evidence="2">
    <location>
        <begin position="388"/>
        <end position="398"/>
    </location>
</feature>
<evidence type="ECO:0000256" key="1">
    <source>
        <dbReference type="ARBA" id="ARBA00022737"/>
    </source>
</evidence>
<feature type="region of interest" description="Disordered" evidence="2">
    <location>
        <begin position="1189"/>
        <end position="1208"/>
    </location>
</feature>
<dbReference type="Gene3D" id="3.40.50.300">
    <property type="entry name" value="P-loop containing nucleotide triphosphate hydrolases"/>
    <property type="match status" value="1"/>
</dbReference>
<dbReference type="InterPro" id="IPR036388">
    <property type="entry name" value="WH-like_DNA-bd_sf"/>
</dbReference>
<dbReference type="OrthoDB" id="6150664at2759"/>
<feature type="compositionally biased region" description="Basic and acidic residues" evidence="2">
    <location>
        <begin position="454"/>
        <end position="476"/>
    </location>
</feature>
<evidence type="ECO:0000256" key="3">
    <source>
        <dbReference type="SAM" id="Phobius"/>
    </source>
</evidence>
<feature type="region of interest" description="Disordered" evidence="2">
    <location>
        <begin position="218"/>
        <end position="238"/>
    </location>
</feature>
<dbReference type="KEGG" id="cvn:111100784"/>
<evidence type="ECO:0000259" key="4">
    <source>
        <dbReference type="Pfam" id="PF16095"/>
    </source>
</evidence>
<feature type="region of interest" description="Disordered" evidence="2">
    <location>
        <begin position="1139"/>
        <end position="1182"/>
    </location>
</feature>
<feature type="compositionally biased region" description="Polar residues" evidence="2">
    <location>
        <begin position="225"/>
        <end position="235"/>
    </location>
</feature>
<dbReference type="Gene3D" id="3.30.70.1390">
    <property type="entry name" value="ROC domain from the Parkinson's disease-associated leucine-rich repeat kinase 2"/>
    <property type="match status" value="1"/>
</dbReference>
<sequence length="1423" mass="164669">MARPCPPSADSVSVIDSCPINSSEWNQRAFLKNCSMYPQTCFKRLEYHCLLNPYGNESLEVCAPNTWLAEDFCPSYNIKQQRILEQFNCTSLITDCPRRQYFSRTILDYKGCLKELHSSPNFPHDAPKNGIPPWLYPIIILIIILIILAVGLSIIYFRRKRSQKEKDKQDMEMQDCVSEERECTLLLKEDQSSEQTKNVTSAENRQDCVSEERECTSLLEEDQSSEQTKNVTSAENRQDCVSEESECTSLLEEDQSSEQTKNVTSAENRQDVFLGVEIEVEPDQVRQYLSKGELTFYHARGIIVGCGGAGKTTLMKRLMDTPEQQLYESKSTEVVDVHVNVLTVMNGTIEAKNTDPKMPIFPLHKDNITRELNLKTDEKNIKKIKNTYKDEKDREKNWDSLLNPYQTPKEDTPNSKKISDGNTASTKSFENNEEGNVDKEKEESIVDKENEDGNGVKENEDDKGDKDKNEDYEDSAKVESNIDMASIIDAVQRLSMEGNETKKITFLDFAGQSIYYAFHQIYLSHATFCILVVDMRKNPEDKCEAEHVSDNDFCCSRYESWTYKEFYRFWLQSIDSFCGTKTPVIVVGTHAEGKTDEVCKMFFENIFELFRSEGDQIKRHVHSDRWCAIRLPEKGEEIEELSYLKETIVKLTTEDKQWKRTVKPASAILEHILQTKKERRIIDKKEVFELNGKFDPKFRLKNSEIERLLEYLHQAGTLLYFEETDLNDKIVLDVQWFVDAFKSILTYRVDINEPNNSEAETFKRTGEMDHGHLSKIWNKRQYEKKHYETLTSFMERLGLLAVCHSKNRKWYYFPSMNRRRFENGQFDRCNKSSILLFRFNKKNQIPIFVFYKLVVKCIKLDSWEILPEKGCRCIYDDVACFSFQGHIVLLCIFDFQIQVQVCRREEEIETNTVKKIKNELENTMEKLRITDYELGYKCRNGEFHKEGDNFFPESDFMKGKKLCEFCSNNKYHELGNGNGIYWAPPKQQRKDSENQDKQDMRSPLNPSDHEVDSCNGNVIHVFDQGTQLLQRLSLEGKAFDKIWRISQQYIEIHQQRVQTIEEHWTKYGYQKPEIKPPEEKESVEMKDNQPNGDQNIADSVSATPDKDGSPTEWPRTPKLEDFGLSSLALSACKRPERTQVFAYPESNTNRPGETRRPLMEPLEGVSPCGEPQTPKPEDFGLNSLTPRALKQQARTRGPPPPEGIASRNKLDSVPDIFHHTGLSVTPGLLDNGDQASPCWKQDKKFLVPKLQDVSSYRRADKENFDVTHSPAPRFRAMTSGIGKEFQDITGIHCLPNFPELTSSKIHHSVPRPLPETPISQPIPQRNDLTPQSPFFLKKYQTMNPDLTKKDPKHWGSPEISQQPPTKHEEPPIMPRQPPIMQQQIPTMPQQPHQLECHGRTEAWSEIPQMPRLKGVYSLYTDSN</sequence>
<evidence type="ECO:0000256" key="2">
    <source>
        <dbReference type="SAM" id="MobiDB-lite"/>
    </source>
</evidence>
<feature type="region of interest" description="Disordered" evidence="2">
    <location>
        <begin position="1068"/>
        <end position="1120"/>
    </location>
</feature>
<feature type="domain" description="COR" evidence="4">
    <location>
        <begin position="675"/>
        <end position="803"/>
    </location>
</feature>
<dbReference type="Pfam" id="PF16095">
    <property type="entry name" value="COR-A"/>
    <property type="match status" value="1"/>
</dbReference>
<organism evidence="5 6">
    <name type="scientific">Crassostrea virginica</name>
    <name type="common">Eastern oyster</name>
    <dbReference type="NCBI Taxonomy" id="6565"/>
    <lineage>
        <taxon>Eukaryota</taxon>
        <taxon>Metazoa</taxon>
        <taxon>Spiralia</taxon>
        <taxon>Lophotrochozoa</taxon>
        <taxon>Mollusca</taxon>
        <taxon>Bivalvia</taxon>
        <taxon>Autobranchia</taxon>
        <taxon>Pteriomorphia</taxon>
        <taxon>Ostreida</taxon>
        <taxon>Ostreoidea</taxon>
        <taxon>Ostreidae</taxon>
        <taxon>Crassostrea</taxon>
    </lineage>
</organism>
<keyword evidence="3" id="KW-0812">Transmembrane</keyword>
<dbReference type="Proteomes" id="UP000694844">
    <property type="component" value="Chromosome 6"/>
</dbReference>
<feature type="compositionally biased region" description="Basic and acidic residues" evidence="2">
    <location>
        <begin position="1104"/>
        <end position="1120"/>
    </location>
</feature>
<feature type="region of interest" description="Disordered" evidence="2">
    <location>
        <begin position="388"/>
        <end position="476"/>
    </location>
</feature>
<gene>
    <name evidence="6" type="primary">LOC111100784</name>
</gene>
<evidence type="ECO:0000313" key="5">
    <source>
        <dbReference type="Proteomes" id="UP000694844"/>
    </source>
</evidence>
<dbReference type="InterPro" id="IPR027417">
    <property type="entry name" value="P-loop_NTPase"/>
</dbReference>
<feature type="transmembrane region" description="Helical" evidence="3">
    <location>
        <begin position="134"/>
        <end position="157"/>
    </location>
</feature>
<reference evidence="6" key="1">
    <citation type="submission" date="2025-08" db="UniProtKB">
        <authorList>
            <consortium name="RefSeq"/>
        </authorList>
    </citation>
    <scope>IDENTIFICATION</scope>
    <source>
        <tissue evidence="6">Whole sample</tissue>
    </source>
</reference>
<dbReference type="SUPFAM" id="SSF52540">
    <property type="entry name" value="P-loop containing nucleoside triphosphate hydrolases"/>
    <property type="match status" value="1"/>
</dbReference>
<feature type="compositionally biased region" description="Polar residues" evidence="2">
    <location>
        <begin position="420"/>
        <end position="429"/>
    </location>
</feature>
<feature type="region of interest" description="Disordered" evidence="2">
    <location>
        <begin position="982"/>
        <end position="1011"/>
    </location>
</feature>
<feature type="compositionally biased region" description="Polar residues" evidence="2">
    <location>
        <begin position="1088"/>
        <end position="1102"/>
    </location>
</feature>
<keyword evidence="3" id="KW-1133">Transmembrane helix</keyword>
<dbReference type="Gene3D" id="1.10.10.10">
    <property type="entry name" value="Winged helix-like DNA-binding domain superfamily/Winged helix DNA-binding domain"/>
    <property type="match status" value="1"/>
</dbReference>
<dbReference type="GeneID" id="111100784"/>
<proteinExistence type="predicted"/>
<name>A0A8B8AAU0_CRAVI</name>
<feature type="region of interest" description="Disordered" evidence="2">
    <location>
        <begin position="1346"/>
        <end position="1379"/>
    </location>
</feature>
<feature type="compositionally biased region" description="Basic and acidic residues" evidence="2">
    <location>
        <begin position="436"/>
        <end position="448"/>
    </location>
</feature>